<comment type="caution">
    <text evidence="3">The sequence shown here is derived from an EMBL/GenBank/DDBJ whole genome shotgun (WGS) entry which is preliminary data.</text>
</comment>
<dbReference type="AlphaFoldDB" id="A0A0F9QP47"/>
<keyword evidence="1" id="KW-0175">Coiled coil</keyword>
<name>A0A0F9QP47_9ZZZZ</name>
<accession>A0A0F9QP47</accession>
<feature type="compositionally biased region" description="Basic residues" evidence="2">
    <location>
        <begin position="170"/>
        <end position="187"/>
    </location>
</feature>
<evidence type="ECO:0000313" key="3">
    <source>
        <dbReference type="EMBL" id="KKN14906.1"/>
    </source>
</evidence>
<feature type="coiled-coil region" evidence="1">
    <location>
        <begin position="492"/>
        <end position="523"/>
    </location>
</feature>
<proteinExistence type="predicted"/>
<dbReference type="EMBL" id="LAZR01003770">
    <property type="protein sequence ID" value="KKN14906.1"/>
    <property type="molecule type" value="Genomic_DNA"/>
</dbReference>
<gene>
    <name evidence="3" type="ORF">LCGC14_0991450</name>
</gene>
<reference evidence="3" key="1">
    <citation type="journal article" date="2015" name="Nature">
        <title>Complex archaea that bridge the gap between prokaryotes and eukaryotes.</title>
        <authorList>
            <person name="Spang A."/>
            <person name="Saw J.H."/>
            <person name="Jorgensen S.L."/>
            <person name="Zaremba-Niedzwiedzka K."/>
            <person name="Martijn J."/>
            <person name="Lind A.E."/>
            <person name="van Eijk R."/>
            <person name="Schleper C."/>
            <person name="Guy L."/>
            <person name="Ettema T.J."/>
        </authorList>
    </citation>
    <scope>NUCLEOTIDE SEQUENCE</scope>
</reference>
<sequence length="634" mass="76833">MHRRLISKKDFANWAKELGFFRSFGFEGDDFYIFFDYLEEIELMSPLKVAKKSSEFGNQMAVEEGSLFFEKPTDEYLNTVDHYYHPFQFFQFILYYNYYKTKSIQKSLFYYYQKKRKTELYIKDEETKIKQKKKIEKEQNKWMKESIRERFKVYNRNVGKSKNMGDKKKKEQRKKNKKSLKRALKKKKENVSTGLRGLRGLTWLRPALFKTWLKLDSLLFYGEYIITPNFIDISHSAVNCLPHDTKKEENTIKEFHKWREEKLKTKEHILNDEEIEYLKRYIFEIDRIFTGSSKNLMNGLDKWTDLFDLIPTDKLANFQGITNVCLNILSIKRFLIRITWALSNYNLIAWPKDQRIKQPYFFISGSEEIISYRSSVLADFNLFITTPFILYVEGRAEWEILNEYVNKKFRFRFKVENMVGVDNLPYFKQICDAVKGRIFYFFIDFHNLDEFLSKKDKYKENCSFFFPDFITENFTVEEFKRAFNLWVATIKLNFEEKQKEELYEKLEQEKRISAAIIQEYESENQIQRRTTNGFEKVLINYLKQHFSEDLYELYPQRIKLDHNNRLVNPEDFGALIKTELTSRFKKLIAYSIKRDPERRGQKFPFENKLEPFYKKINNYIYRNINTQFTLNKSD</sequence>
<organism evidence="3">
    <name type="scientific">marine sediment metagenome</name>
    <dbReference type="NCBI Taxonomy" id="412755"/>
    <lineage>
        <taxon>unclassified sequences</taxon>
        <taxon>metagenomes</taxon>
        <taxon>ecological metagenomes</taxon>
    </lineage>
</organism>
<evidence type="ECO:0000256" key="2">
    <source>
        <dbReference type="SAM" id="MobiDB-lite"/>
    </source>
</evidence>
<feature type="region of interest" description="Disordered" evidence="2">
    <location>
        <begin position="159"/>
        <end position="187"/>
    </location>
</feature>
<evidence type="ECO:0000256" key="1">
    <source>
        <dbReference type="SAM" id="Coils"/>
    </source>
</evidence>
<evidence type="ECO:0008006" key="4">
    <source>
        <dbReference type="Google" id="ProtNLM"/>
    </source>
</evidence>
<protein>
    <recommendedName>
        <fullName evidence="4">DUF4435 domain-containing protein</fullName>
    </recommendedName>
</protein>